<keyword evidence="1" id="KW-0732">Signal</keyword>
<dbReference type="RefSeq" id="WP_107956029.1">
    <property type="nucleotide sequence ID" value="NZ_QAYE01000020.1"/>
</dbReference>
<dbReference type="GeneID" id="91007881"/>
<accession>A0A2T5TW63</accession>
<gene>
    <name evidence="2" type="ORF">C8J25_12012</name>
</gene>
<reference evidence="2 3" key="1">
    <citation type="submission" date="2018-04" db="EMBL/GenBank/DDBJ databases">
        <title>Genomic Encyclopedia of Type Strains, Phase III (KMG-III): the genomes of soil and plant-associated and newly described type strains.</title>
        <authorList>
            <person name="Whitman W."/>
        </authorList>
    </citation>
    <scope>NUCLEOTIDE SEQUENCE [LARGE SCALE GENOMIC DNA]</scope>
    <source>
        <strain evidence="2 3">MA-olki</strain>
    </source>
</reference>
<feature type="chain" id="PRO_5015493336" evidence="1">
    <location>
        <begin position="24"/>
        <end position="475"/>
    </location>
</feature>
<name>A0A2T5TW63_9SPHN</name>
<proteinExistence type="predicted"/>
<evidence type="ECO:0000256" key="1">
    <source>
        <dbReference type="SAM" id="SignalP"/>
    </source>
</evidence>
<protein>
    <submittedName>
        <fullName evidence="2">Uncharacterized protein</fullName>
    </submittedName>
</protein>
<dbReference type="Proteomes" id="UP000244013">
    <property type="component" value="Unassembled WGS sequence"/>
</dbReference>
<dbReference type="AlphaFoldDB" id="A0A2T5TW63"/>
<feature type="signal peptide" evidence="1">
    <location>
        <begin position="1"/>
        <end position="23"/>
    </location>
</feature>
<sequence>MRRNWHRAIIVSLALIAPLPAVAQPSGMDSFIGTLSIERGEVILTRCDLAASRYLLRDVSGAQAVARYRKDGRRASADVMGSYSEEGDRNVLTVAEFLDYQPGKSCHLSDALDALAPADATSTQGTPAGARAGGGGHATPAALVGHYYLMGVMETGSELLLRPDGQFDWALSYGALDQEAQGMWHVERDEVVLVASAPSAQKPLFSYLSTVPWDEETEDERRRHQRSEIEATIRTRCPIFPEPFVSATPLTTADNAPAPSATILRQRAATALRAANAARANAELLAARLMSDAPPISAKPAASQVRQALSDWQDARALAIEAARAAGLPEPTLADPTLPAACTMPPANATESGTARPSPGVAIRIFDPASDQPARNLPVTLHFANGTKEKLVTGRSGFAFAPRGATTKAVSVTVHTEEPIAGDMTITFAPVQHGIVRIGFDRQQLMARPFDTLRLRIAGTALVIEGAKGRYERQP</sequence>
<evidence type="ECO:0000313" key="3">
    <source>
        <dbReference type="Proteomes" id="UP000244013"/>
    </source>
</evidence>
<dbReference type="OrthoDB" id="6691870at2"/>
<comment type="caution">
    <text evidence="2">The sequence shown here is derived from an EMBL/GenBank/DDBJ whole genome shotgun (WGS) entry which is preliminary data.</text>
</comment>
<organism evidence="2 3">
    <name type="scientific">Sphingomonas faeni</name>
    <dbReference type="NCBI Taxonomy" id="185950"/>
    <lineage>
        <taxon>Bacteria</taxon>
        <taxon>Pseudomonadati</taxon>
        <taxon>Pseudomonadota</taxon>
        <taxon>Alphaproteobacteria</taxon>
        <taxon>Sphingomonadales</taxon>
        <taxon>Sphingomonadaceae</taxon>
        <taxon>Sphingomonas</taxon>
    </lineage>
</organism>
<dbReference type="EMBL" id="QAYE01000020">
    <property type="protein sequence ID" value="PTW43498.1"/>
    <property type="molecule type" value="Genomic_DNA"/>
</dbReference>
<evidence type="ECO:0000313" key="2">
    <source>
        <dbReference type="EMBL" id="PTW43498.1"/>
    </source>
</evidence>